<dbReference type="GO" id="GO:0005975">
    <property type="term" value="P:carbohydrate metabolic process"/>
    <property type="evidence" value="ECO:0007669"/>
    <property type="project" value="InterPro"/>
</dbReference>
<sequence>MPIDNKKLVSKIEKQIRWFETMEQGGFLGGPVVHIWGNSLDYCGPGLDWRYEGYLSGMVKLYRQTGDHYFLDKITNSLKIFENFQYKNGAFRCSHFQSNPINYGTPHEVAALIGLIHCADLLKNENPEFFDKAREITLNYLNNFLIKYLWNPVLGGFVDWPYSVFNLFTYNKNSTVGLFLIMASRTFKIDLDYYIEKLAKRFLLTPTLYPQTEGKYENLYIPYYNARCVPFLVELSKYLNDPAYFKRAQDICAHIANSFLDLDYAQGFALTTDNVGNAKIKNVLWVAASGDILSAFLSINQLSVYDQYINWLLDKQLESGGFPTFIREDGSYDLLDIVPVTGWNDKMFNFLTDLAQLEKNDFKNLGSQHSYKLQNYPLCGGKYFYAEDNDSMVLKTKNSVVFSWTKNNIFSSVNKLEPRKINFK</sequence>
<evidence type="ECO:0008006" key="3">
    <source>
        <dbReference type="Google" id="ProtNLM"/>
    </source>
</evidence>
<dbReference type="AlphaFoldDB" id="A0A1F6PFN7"/>
<organism evidence="1 2">
    <name type="scientific">Candidatus Magasanikbacteria bacterium RIFOXYD2_FULL_41_14</name>
    <dbReference type="NCBI Taxonomy" id="1798709"/>
    <lineage>
        <taxon>Bacteria</taxon>
        <taxon>Candidatus Magasanikiibacteriota</taxon>
    </lineage>
</organism>
<comment type="caution">
    <text evidence="1">The sequence shown here is derived from an EMBL/GenBank/DDBJ whole genome shotgun (WGS) entry which is preliminary data.</text>
</comment>
<dbReference type="SUPFAM" id="SSF48208">
    <property type="entry name" value="Six-hairpin glycosidases"/>
    <property type="match status" value="1"/>
</dbReference>
<dbReference type="Proteomes" id="UP000178254">
    <property type="component" value="Unassembled WGS sequence"/>
</dbReference>
<name>A0A1F6PFN7_9BACT</name>
<dbReference type="EMBL" id="MFRE01000005">
    <property type="protein sequence ID" value="OGH94971.1"/>
    <property type="molecule type" value="Genomic_DNA"/>
</dbReference>
<reference evidence="1 2" key="1">
    <citation type="journal article" date="2016" name="Nat. Commun.">
        <title>Thousands of microbial genomes shed light on interconnected biogeochemical processes in an aquifer system.</title>
        <authorList>
            <person name="Anantharaman K."/>
            <person name="Brown C.T."/>
            <person name="Hug L.A."/>
            <person name="Sharon I."/>
            <person name="Castelle C.J."/>
            <person name="Probst A.J."/>
            <person name="Thomas B.C."/>
            <person name="Singh A."/>
            <person name="Wilkins M.J."/>
            <person name="Karaoz U."/>
            <person name="Brodie E.L."/>
            <person name="Williams K.H."/>
            <person name="Hubbard S.S."/>
            <person name="Banfield J.F."/>
        </authorList>
    </citation>
    <scope>NUCLEOTIDE SEQUENCE [LARGE SCALE GENOMIC DNA]</scope>
</reference>
<evidence type="ECO:0000313" key="2">
    <source>
        <dbReference type="Proteomes" id="UP000178254"/>
    </source>
</evidence>
<dbReference type="STRING" id="1798709.A2538_04760"/>
<dbReference type="InterPro" id="IPR008928">
    <property type="entry name" value="6-hairpin_glycosidase_sf"/>
</dbReference>
<accession>A0A1F6PFN7</accession>
<gene>
    <name evidence="1" type="ORF">A2538_04760</name>
</gene>
<protein>
    <recommendedName>
        <fullName evidence="3">Linalool dehydratase/isomerase domain-containing protein</fullName>
    </recommendedName>
</protein>
<evidence type="ECO:0000313" key="1">
    <source>
        <dbReference type="EMBL" id="OGH94971.1"/>
    </source>
</evidence>
<proteinExistence type="predicted"/>